<dbReference type="AlphaFoldDB" id="A0A2Z5ZGX3"/>
<name>A0A2Z5ZGX3_9PROT</name>
<evidence type="ECO:0000256" key="1">
    <source>
        <dbReference type="SAM" id="Phobius"/>
    </source>
</evidence>
<accession>A0A2Z5ZGX3</accession>
<evidence type="ECO:0000313" key="3">
    <source>
        <dbReference type="Proteomes" id="UP000270034"/>
    </source>
</evidence>
<evidence type="ECO:0000313" key="2">
    <source>
        <dbReference type="EMBL" id="BBC79666.1"/>
    </source>
</evidence>
<sequence>MCSDLIDDEHHTSFMQKTKIVLAVCVFVVQQTCSPCLIYKVVVLGRSG</sequence>
<dbReference type="KEGG" id="aot:AcetOri_orf01976"/>
<gene>
    <name evidence="2" type="ORF">AcetOrient_orf01976</name>
</gene>
<keyword evidence="1" id="KW-1133">Transmembrane helix</keyword>
<protein>
    <submittedName>
        <fullName evidence="2">Uncharacterized protein</fullName>
    </submittedName>
</protein>
<dbReference type="Proteomes" id="UP000270034">
    <property type="component" value="Chromosome"/>
</dbReference>
<reference evidence="2 3" key="1">
    <citation type="submission" date="2018-02" db="EMBL/GenBank/DDBJ databases">
        <title>Acetobacter orientalis genome.</title>
        <authorList>
            <person name="Nakashima N."/>
            <person name="Tamura T."/>
        </authorList>
    </citation>
    <scope>NUCLEOTIDE SEQUENCE [LARGE SCALE GENOMIC DNA]</scope>
    <source>
        <strain evidence="2 3">FAN1</strain>
    </source>
</reference>
<keyword evidence="1" id="KW-0812">Transmembrane</keyword>
<feature type="transmembrane region" description="Helical" evidence="1">
    <location>
        <begin position="20"/>
        <end position="42"/>
    </location>
</feature>
<proteinExistence type="predicted"/>
<dbReference type="EMBL" id="AP018515">
    <property type="protein sequence ID" value="BBC79666.1"/>
    <property type="molecule type" value="Genomic_DNA"/>
</dbReference>
<organism evidence="2 3">
    <name type="scientific">Acetobacter orientalis</name>
    <dbReference type="NCBI Taxonomy" id="146474"/>
    <lineage>
        <taxon>Bacteria</taxon>
        <taxon>Pseudomonadati</taxon>
        <taxon>Pseudomonadota</taxon>
        <taxon>Alphaproteobacteria</taxon>
        <taxon>Acetobacterales</taxon>
        <taxon>Acetobacteraceae</taxon>
        <taxon>Acetobacter</taxon>
    </lineage>
</organism>
<keyword evidence="1" id="KW-0472">Membrane</keyword>